<dbReference type="AlphaFoldDB" id="A0A8X6IBS0"/>
<accession>A0A8X6IBS0</accession>
<comment type="caution">
    <text evidence="2">The sequence shown here is derived from an EMBL/GenBank/DDBJ whole genome shotgun (WGS) entry which is preliminary data.</text>
</comment>
<name>A0A8X6IBS0_9ARAC</name>
<dbReference type="OrthoDB" id="6434442at2759"/>
<proteinExistence type="predicted"/>
<keyword evidence="3" id="KW-1185">Reference proteome</keyword>
<reference evidence="2" key="1">
    <citation type="submission" date="2020-08" db="EMBL/GenBank/DDBJ databases">
        <title>Multicomponent nature underlies the extraordinary mechanical properties of spider dragline silk.</title>
        <authorList>
            <person name="Kono N."/>
            <person name="Nakamura H."/>
            <person name="Mori M."/>
            <person name="Yoshida Y."/>
            <person name="Ohtoshi R."/>
            <person name="Malay A.D."/>
            <person name="Moran D.A.P."/>
            <person name="Tomita M."/>
            <person name="Numata K."/>
            <person name="Arakawa K."/>
        </authorList>
    </citation>
    <scope>NUCLEOTIDE SEQUENCE</scope>
</reference>
<organism evidence="2 3">
    <name type="scientific">Trichonephila inaurata madagascariensis</name>
    <dbReference type="NCBI Taxonomy" id="2747483"/>
    <lineage>
        <taxon>Eukaryota</taxon>
        <taxon>Metazoa</taxon>
        <taxon>Ecdysozoa</taxon>
        <taxon>Arthropoda</taxon>
        <taxon>Chelicerata</taxon>
        <taxon>Arachnida</taxon>
        <taxon>Araneae</taxon>
        <taxon>Araneomorphae</taxon>
        <taxon>Entelegynae</taxon>
        <taxon>Araneoidea</taxon>
        <taxon>Nephilidae</taxon>
        <taxon>Trichonephila</taxon>
        <taxon>Trichonephila inaurata</taxon>
    </lineage>
</organism>
<evidence type="ECO:0000313" key="3">
    <source>
        <dbReference type="Proteomes" id="UP000886998"/>
    </source>
</evidence>
<dbReference type="Proteomes" id="UP000886998">
    <property type="component" value="Unassembled WGS sequence"/>
</dbReference>
<evidence type="ECO:0000313" key="2">
    <source>
        <dbReference type="EMBL" id="GFS36437.1"/>
    </source>
</evidence>
<feature type="compositionally biased region" description="Low complexity" evidence="1">
    <location>
        <begin position="20"/>
        <end position="35"/>
    </location>
</feature>
<dbReference type="EMBL" id="BMAV01024831">
    <property type="protein sequence ID" value="GFS36437.1"/>
    <property type="molecule type" value="Genomic_DNA"/>
</dbReference>
<protein>
    <submittedName>
        <fullName evidence="2">Uncharacterized protein</fullName>
    </submittedName>
</protein>
<feature type="compositionally biased region" description="Polar residues" evidence="1">
    <location>
        <begin position="1"/>
        <end position="12"/>
    </location>
</feature>
<sequence length="97" mass="10418">MGSSFPVQSTTMKTEDFSEESVATSTASSSSSSRSQKCFFCGNLHSRTICPAKDVICRKCGEKGQYQRVHKSRPGRNSSNVVVSNTLATISGSTQCL</sequence>
<evidence type="ECO:0000256" key="1">
    <source>
        <dbReference type="SAM" id="MobiDB-lite"/>
    </source>
</evidence>
<gene>
    <name evidence="2" type="ORF">TNIN_341541</name>
</gene>
<feature type="region of interest" description="Disordered" evidence="1">
    <location>
        <begin position="1"/>
        <end position="36"/>
    </location>
</feature>